<feature type="non-terminal residue" evidence="1">
    <location>
        <position position="1"/>
    </location>
</feature>
<dbReference type="AlphaFoldDB" id="X1G1I3"/>
<dbReference type="InterPro" id="IPR037206">
    <property type="entry name" value="VPS28_C_sf"/>
</dbReference>
<accession>X1G1I3</accession>
<protein>
    <recommendedName>
        <fullName evidence="2">CHAD domain-containing protein</fullName>
    </recommendedName>
</protein>
<sequence>EISDYCMLRWKAQNIRNKLHDTFVRLRKIIGDSEAILGRIEYWLTELNKYGKDEKISDEHADKLVNDVEKFRDVISRAIKL</sequence>
<organism evidence="1">
    <name type="scientific">marine sediment metagenome</name>
    <dbReference type="NCBI Taxonomy" id="412755"/>
    <lineage>
        <taxon>unclassified sequences</taxon>
        <taxon>metagenomes</taxon>
        <taxon>ecological metagenomes</taxon>
    </lineage>
</organism>
<name>X1G1I3_9ZZZZ</name>
<dbReference type="EMBL" id="BARU01012231">
    <property type="protein sequence ID" value="GAH38655.1"/>
    <property type="molecule type" value="Genomic_DNA"/>
</dbReference>
<evidence type="ECO:0000313" key="1">
    <source>
        <dbReference type="EMBL" id="GAH38655.1"/>
    </source>
</evidence>
<dbReference type="Gene3D" id="1.20.120.1130">
    <property type="match status" value="1"/>
</dbReference>
<comment type="caution">
    <text evidence="1">The sequence shown here is derived from an EMBL/GenBank/DDBJ whole genome shotgun (WGS) entry which is preliminary data.</text>
</comment>
<proteinExistence type="predicted"/>
<gene>
    <name evidence="1" type="ORF">S03H2_22650</name>
</gene>
<evidence type="ECO:0008006" key="2">
    <source>
        <dbReference type="Google" id="ProtNLM"/>
    </source>
</evidence>
<reference evidence="1" key="1">
    <citation type="journal article" date="2014" name="Front. Microbiol.">
        <title>High frequency of phylogenetically diverse reductive dehalogenase-homologous genes in deep subseafloor sedimentary metagenomes.</title>
        <authorList>
            <person name="Kawai M."/>
            <person name="Futagami T."/>
            <person name="Toyoda A."/>
            <person name="Takaki Y."/>
            <person name="Nishi S."/>
            <person name="Hori S."/>
            <person name="Arai W."/>
            <person name="Tsubouchi T."/>
            <person name="Morono Y."/>
            <person name="Uchiyama I."/>
            <person name="Ito T."/>
            <person name="Fujiyama A."/>
            <person name="Inagaki F."/>
            <person name="Takami H."/>
        </authorList>
    </citation>
    <scope>NUCLEOTIDE SEQUENCE</scope>
    <source>
        <strain evidence="1">Expedition CK06-06</strain>
    </source>
</reference>